<gene>
    <name evidence="2" type="ORF">PG994_003919</name>
</gene>
<dbReference type="EMBL" id="JAQQWL010000004">
    <property type="protein sequence ID" value="KAK8076647.1"/>
    <property type="molecule type" value="Genomic_DNA"/>
</dbReference>
<dbReference type="Proteomes" id="UP001480595">
    <property type="component" value="Unassembled WGS sequence"/>
</dbReference>
<comment type="caution">
    <text evidence="2">The sequence shown here is derived from an EMBL/GenBank/DDBJ whole genome shotgun (WGS) entry which is preliminary data.</text>
</comment>
<feature type="compositionally biased region" description="Acidic residues" evidence="1">
    <location>
        <begin position="456"/>
        <end position="480"/>
    </location>
</feature>
<name>A0ABR1VZK5_9PEZI</name>
<evidence type="ECO:0000313" key="2">
    <source>
        <dbReference type="EMBL" id="KAK8076647.1"/>
    </source>
</evidence>
<evidence type="ECO:0000313" key="3">
    <source>
        <dbReference type="Proteomes" id="UP001480595"/>
    </source>
</evidence>
<keyword evidence="3" id="KW-1185">Reference proteome</keyword>
<feature type="region of interest" description="Disordered" evidence="1">
    <location>
        <begin position="445"/>
        <end position="491"/>
    </location>
</feature>
<dbReference type="GeneID" id="92088391"/>
<protein>
    <submittedName>
        <fullName evidence="2">Uncharacterized protein</fullName>
    </submittedName>
</protein>
<reference evidence="2 3" key="1">
    <citation type="submission" date="2023-01" db="EMBL/GenBank/DDBJ databases">
        <title>Analysis of 21 Apiospora genomes using comparative genomics revels a genus with tremendous synthesis potential of carbohydrate active enzymes and secondary metabolites.</title>
        <authorList>
            <person name="Sorensen T."/>
        </authorList>
    </citation>
    <scope>NUCLEOTIDE SEQUENCE [LARGE SCALE GENOMIC DNA]</scope>
    <source>
        <strain evidence="2 3">CBS 135458</strain>
    </source>
</reference>
<feature type="compositionally biased region" description="Polar residues" evidence="1">
    <location>
        <begin position="482"/>
        <end position="491"/>
    </location>
</feature>
<sequence>MLACLMSNYEVVKFLVVFKSVNISKANRMKITAIDFARENDLTRSIKEEYIDAGVGKENALAVLNRPEILGLLESPARRTTLKNEHRRGGDLKYHDYKFAKIGTKIGVYGLVSMVETGMSLTRNKTIGMLMPAGDDLPTFTLFDFAEHAESAEVSGPTLYAASGWKEDDKRDPQVVDSEKWCSIAHQLASKRGNGTMALFPPTDMQKGRGAACHVEVLLATMYAFSLTEGLVARRPEQTEEDYVREQLFRLKKIREMMLGKRRYMVIYIDSWPCRSCLEYVAAMEHLTGLWLRIKAGCGMGPPLRLGGNRRDVYGEVFEDEDGLSAEVEGAMWADPKLMDGHRYRTPQDVMTDIPSEHDETPSSIDDDDDSAHPEMLCTPPVTPQDVLEVSGPTQLAFRDRLSTFVCQPQLKRSIPRPERKARYTPFKVPNPLDFRPWPPTPVLHDPSLSRITPDSGDETVVESMEVDEEEEEDEGEEESYCYSNLQFGAL</sequence>
<dbReference type="RefSeq" id="XP_066719606.1">
    <property type="nucleotide sequence ID" value="XM_066855328.1"/>
</dbReference>
<accession>A0ABR1VZK5</accession>
<proteinExistence type="predicted"/>
<feature type="region of interest" description="Disordered" evidence="1">
    <location>
        <begin position="352"/>
        <end position="373"/>
    </location>
</feature>
<evidence type="ECO:0000256" key="1">
    <source>
        <dbReference type="SAM" id="MobiDB-lite"/>
    </source>
</evidence>
<organism evidence="2 3">
    <name type="scientific">Apiospora phragmitis</name>
    <dbReference type="NCBI Taxonomy" id="2905665"/>
    <lineage>
        <taxon>Eukaryota</taxon>
        <taxon>Fungi</taxon>
        <taxon>Dikarya</taxon>
        <taxon>Ascomycota</taxon>
        <taxon>Pezizomycotina</taxon>
        <taxon>Sordariomycetes</taxon>
        <taxon>Xylariomycetidae</taxon>
        <taxon>Amphisphaeriales</taxon>
        <taxon>Apiosporaceae</taxon>
        <taxon>Apiospora</taxon>
    </lineage>
</organism>